<sequence>MVDQGRPGALERQRMPGKWTASWLALTGEPRAAENLEEQIGGTRKTREPVPTPLGDEVEVGGAKARQSRGRGVDLRTGQRIGGLAQKVALETELTPTDRLVENS</sequence>
<protein>
    <submittedName>
        <fullName evidence="2">Uncharacterized protein</fullName>
    </submittedName>
</protein>
<accession>A0AAV7MFR8</accession>
<evidence type="ECO:0000313" key="3">
    <source>
        <dbReference type="Proteomes" id="UP001066276"/>
    </source>
</evidence>
<dbReference type="AlphaFoldDB" id="A0AAV7MFR8"/>
<name>A0AAV7MFR8_PLEWA</name>
<organism evidence="2 3">
    <name type="scientific">Pleurodeles waltl</name>
    <name type="common">Iberian ribbed newt</name>
    <dbReference type="NCBI Taxonomy" id="8319"/>
    <lineage>
        <taxon>Eukaryota</taxon>
        <taxon>Metazoa</taxon>
        <taxon>Chordata</taxon>
        <taxon>Craniata</taxon>
        <taxon>Vertebrata</taxon>
        <taxon>Euteleostomi</taxon>
        <taxon>Amphibia</taxon>
        <taxon>Batrachia</taxon>
        <taxon>Caudata</taxon>
        <taxon>Salamandroidea</taxon>
        <taxon>Salamandridae</taxon>
        <taxon>Pleurodelinae</taxon>
        <taxon>Pleurodeles</taxon>
    </lineage>
</organism>
<dbReference type="EMBL" id="JANPWB010000014">
    <property type="protein sequence ID" value="KAJ1102248.1"/>
    <property type="molecule type" value="Genomic_DNA"/>
</dbReference>
<gene>
    <name evidence="2" type="ORF">NDU88_007300</name>
</gene>
<evidence type="ECO:0000256" key="1">
    <source>
        <dbReference type="SAM" id="MobiDB-lite"/>
    </source>
</evidence>
<keyword evidence="3" id="KW-1185">Reference proteome</keyword>
<comment type="caution">
    <text evidence="2">The sequence shown here is derived from an EMBL/GenBank/DDBJ whole genome shotgun (WGS) entry which is preliminary data.</text>
</comment>
<dbReference type="Proteomes" id="UP001066276">
    <property type="component" value="Chromosome 10"/>
</dbReference>
<evidence type="ECO:0000313" key="2">
    <source>
        <dbReference type="EMBL" id="KAJ1102248.1"/>
    </source>
</evidence>
<feature type="region of interest" description="Disordered" evidence="1">
    <location>
        <begin position="37"/>
        <end position="73"/>
    </location>
</feature>
<proteinExistence type="predicted"/>
<reference evidence="2" key="1">
    <citation type="journal article" date="2022" name="bioRxiv">
        <title>Sequencing and chromosome-scale assembly of the giantPleurodeles waltlgenome.</title>
        <authorList>
            <person name="Brown T."/>
            <person name="Elewa A."/>
            <person name="Iarovenko S."/>
            <person name="Subramanian E."/>
            <person name="Araus A.J."/>
            <person name="Petzold A."/>
            <person name="Susuki M."/>
            <person name="Suzuki K.-i.T."/>
            <person name="Hayashi T."/>
            <person name="Toyoda A."/>
            <person name="Oliveira C."/>
            <person name="Osipova E."/>
            <person name="Leigh N.D."/>
            <person name="Simon A."/>
            <person name="Yun M.H."/>
        </authorList>
    </citation>
    <scope>NUCLEOTIDE SEQUENCE</scope>
    <source>
        <strain evidence="2">20211129_DDA</strain>
        <tissue evidence="2">Liver</tissue>
    </source>
</reference>